<dbReference type="RefSeq" id="WP_102522141.1">
    <property type="nucleotide sequence ID" value="NZ_LT960611.1"/>
</dbReference>
<keyword evidence="2" id="KW-1185">Reference proteome</keyword>
<dbReference type="EMBL" id="LT960611">
    <property type="protein sequence ID" value="SON49479.1"/>
    <property type="molecule type" value="Genomic_DNA"/>
</dbReference>
<dbReference type="Proteomes" id="UP000235828">
    <property type="component" value="Chromosome A"/>
</dbReference>
<dbReference type="Pfam" id="PF11012">
    <property type="entry name" value="DUF2850"/>
    <property type="match status" value="1"/>
</dbReference>
<evidence type="ECO:0008006" key="3">
    <source>
        <dbReference type="Google" id="ProtNLM"/>
    </source>
</evidence>
<evidence type="ECO:0000313" key="2">
    <source>
        <dbReference type="Proteomes" id="UP000235828"/>
    </source>
</evidence>
<sequence length="154" mass="17761">MKPSMTMANYKKTEPNKRSKKPLHQYARVWALLSIIVIGLGYGGVKSFVDHQKVTKLYRQQIFGTWVEQNVAGYAADRFVVKKNGIYIEGRQVTTKFEFDGVRLEFDLGTEHHRFDVLNSTMTRLRRVSPAHYESIFINTTPPPPLPGTNELFR</sequence>
<protein>
    <recommendedName>
        <fullName evidence="3">DUF2850 domain-containing protein</fullName>
    </recommendedName>
</protein>
<evidence type="ECO:0000313" key="1">
    <source>
        <dbReference type="EMBL" id="SON49479.1"/>
    </source>
</evidence>
<organism evidence="1 2">
    <name type="scientific">Vibrio tapetis subsp. tapetis</name>
    <dbReference type="NCBI Taxonomy" id="1671868"/>
    <lineage>
        <taxon>Bacteria</taxon>
        <taxon>Pseudomonadati</taxon>
        <taxon>Pseudomonadota</taxon>
        <taxon>Gammaproteobacteria</taxon>
        <taxon>Vibrionales</taxon>
        <taxon>Vibrionaceae</taxon>
        <taxon>Vibrio</taxon>
    </lineage>
</organism>
<gene>
    <name evidence="1" type="ORF">VTAP4600_A1500</name>
</gene>
<proteinExistence type="predicted"/>
<accession>A0A2N8ZC52</accession>
<reference evidence="1 2" key="1">
    <citation type="submission" date="2017-10" db="EMBL/GenBank/DDBJ databases">
        <authorList>
            <person name="Banno H."/>
            <person name="Chua N.-H."/>
        </authorList>
    </citation>
    <scope>NUCLEOTIDE SEQUENCE [LARGE SCALE GENOMIC DNA]</scope>
    <source>
        <strain evidence="1">Vibrio tapetis CECT4600</strain>
    </source>
</reference>
<dbReference type="KEGG" id="vta:A1500"/>
<dbReference type="OrthoDB" id="5824286at2"/>
<name>A0A2N8ZC52_9VIBR</name>
<dbReference type="AlphaFoldDB" id="A0A2N8ZC52"/>
<dbReference type="InterPro" id="IPR021271">
    <property type="entry name" value="DUF2850"/>
</dbReference>